<organism evidence="1 2">
    <name type="scientific">Sterolibacterium denitrificans</name>
    <dbReference type="NCBI Taxonomy" id="157592"/>
    <lineage>
        <taxon>Bacteria</taxon>
        <taxon>Pseudomonadati</taxon>
        <taxon>Pseudomonadota</taxon>
        <taxon>Betaproteobacteria</taxon>
        <taxon>Nitrosomonadales</taxon>
        <taxon>Sterolibacteriaceae</taxon>
        <taxon>Sterolibacterium</taxon>
    </lineage>
</organism>
<dbReference type="InterPro" id="IPR036411">
    <property type="entry name" value="TorD-like_sf"/>
</dbReference>
<keyword evidence="2" id="KW-1185">Reference proteome</keyword>
<evidence type="ECO:0000313" key="1">
    <source>
        <dbReference type="EMBL" id="SMB22298.1"/>
    </source>
</evidence>
<dbReference type="Proteomes" id="UP000242886">
    <property type="component" value="Chromosome SDENCHOL"/>
</dbReference>
<name>A0A7Z7MUQ7_9PROT</name>
<sequence>MTEELPIPQPEGDLTPAALADIAEQLRPQTLNFLAWSALWSTLTEDDLRAAAWEALDLPGDFDAVHINYWNTFQVGIPQPPIPAMIHALMNIDGAGAREDFMRAADHLGLSWGHARLSPDQLGPACEIFAMAVEQEEPVIIAHLSKTYFLPWLDLAQDQLNASANPELAQMLALFREHLQEAIRLMPVAG</sequence>
<reference evidence="1" key="1">
    <citation type="submission" date="2017-03" db="EMBL/GenBank/DDBJ databases">
        <authorList>
            <consortium name="AG Boll"/>
        </authorList>
    </citation>
    <scope>NUCLEOTIDE SEQUENCE [LARGE SCALE GENOMIC DNA]</scope>
    <source>
        <strain evidence="1">Chol</strain>
    </source>
</reference>
<proteinExistence type="predicted"/>
<accession>A0A7Z7MUQ7</accession>
<dbReference type="SUPFAM" id="SSF89155">
    <property type="entry name" value="TorD-like"/>
    <property type="match status" value="1"/>
</dbReference>
<gene>
    <name evidence="1" type="ORF">SDENCHOL_10537</name>
</gene>
<protein>
    <submittedName>
        <fullName evidence="1">Uncharacterized protein</fullName>
    </submittedName>
</protein>
<dbReference type="RefSeq" id="WP_154715929.1">
    <property type="nucleotide sequence ID" value="NZ_LT837803.1"/>
</dbReference>
<dbReference type="EMBL" id="LT837803">
    <property type="protein sequence ID" value="SMB22298.1"/>
    <property type="molecule type" value="Genomic_DNA"/>
</dbReference>
<dbReference type="AlphaFoldDB" id="A0A7Z7MUQ7"/>
<evidence type="ECO:0000313" key="2">
    <source>
        <dbReference type="Proteomes" id="UP000242886"/>
    </source>
</evidence>